<dbReference type="Proteomes" id="UP001231915">
    <property type="component" value="Unassembled WGS sequence"/>
</dbReference>
<comment type="caution">
    <text evidence="2">The sequence shown here is derived from an EMBL/GenBank/DDBJ whole genome shotgun (WGS) entry which is preliminary data.</text>
</comment>
<keyword evidence="3" id="KW-1185">Reference proteome</keyword>
<dbReference type="RefSeq" id="WP_211009159.1">
    <property type="nucleotide sequence ID" value="NZ_JASJUT010000001.1"/>
</dbReference>
<protein>
    <submittedName>
        <fullName evidence="2">Uncharacterized protein</fullName>
    </submittedName>
</protein>
<keyword evidence="1" id="KW-0472">Membrane</keyword>
<name>A0ABT7EGI4_9GAMM</name>
<proteinExistence type="predicted"/>
<keyword evidence="1" id="KW-0812">Transmembrane</keyword>
<dbReference type="EMBL" id="JASJUT010000001">
    <property type="protein sequence ID" value="MDK2594133.1"/>
    <property type="molecule type" value="Genomic_DNA"/>
</dbReference>
<sequence>MIRNLAVKEKVASLVWLVFALIILLSGIYDFIIVASQPLEMLKSCGAFVLLLGFALQPKILFTPLKESWKGNVDGLVNIKIINSMYFVGVFIFLLALGLE</sequence>
<keyword evidence="1" id="KW-1133">Transmembrane helix</keyword>
<evidence type="ECO:0000313" key="3">
    <source>
        <dbReference type="Proteomes" id="UP001231915"/>
    </source>
</evidence>
<gene>
    <name evidence="2" type="ORF">QNM18_03485</name>
</gene>
<feature type="transmembrane region" description="Helical" evidence="1">
    <location>
        <begin position="41"/>
        <end position="61"/>
    </location>
</feature>
<accession>A0ABT7EGI4</accession>
<organism evidence="2 3">
    <name type="scientific">Pseudoalteromonas obscura</name>
    <dbReference type="NCBI Taxonomy" id="3048491"/>
    <lineage>
        <taxon>Bacteria</taxon>
        <taxon>Pseudomonadati</taxon>
        <taxon>Pseudomonadota</taxon>
        <taxon>Gammaproteobacteria</taxon>
        <taxon>Alteromonadales</taxon>
        <taxon>Pseudoalteromonadaceae</taxon>
        <taxon>Pseudoalteromonas</taxon>
    </lineage>
</organism>
<feature type="transmembrane region" description="Helical" evidence="1">
    <location>
        <begin position="12"/>
        <end position="35"/>
    </location>
</feature>
<evidence type="ECO:0000256" key="1">
    <source>
        <dbReference type="SAM" id="Phobius"/>
    </source>
</evidence>
<evidence type="ECO:0000313" key="2">
    <source>
        <dbReference type="EMBL" id="MDK2594133.1"/>
    </source>
</evidence>
<reference evidence="2 3" key="1">
    <citation type="submission" date="2023-05" db="EMBL/GenBank/DDBJ databases">
        <title>Pseudoalteromonas ardens sp. nov., Pseudoalteromonas obscura sp. nov., and Pseudoalteromonas umbrosa sp. nov., isolated from the coral Montipora capitata.</title>
        <authorList>
            <person name="Thomas E.M."/>
            <person name="Smith E.M."/>
            <person name="Papke E."/>
            <person name="Shlafstein M.D."/>
            <person name="Oline D.K."/>
            <person name="Videau P."/>
            <person name="Saw J.H."/>
            <person name="Strangman W.K."/>
            <person name="Ushijima B."/>
        </authorList>
    </citation>
    <scope>NUCLEOTIDE SEQUENCE [LARGE SCALE GENOMIC DNA]</scope>
    <source>
        <strain evidence="2 3">P94</strain>
    </source>
</reference>
<feature type="transmembrane region" description="Helical" evidence="1">
    <location>
        <begin position="81"/>
        <end position="99"/>
    </location>
</feature>